<sequence length="661" mass="71558">MASPNILQSLLLLCIVSSLHSSSPYTTSSTTNSSSTNLDSHFSSIRFFCKSTPYPDVCFDSLKLSISINITPNIITYLLQSLQTALTEAGNLSNLLSSAGTSSEIIEKQRGAIQDCKDLHQSTMASLKKSVSRINSAPDSQKMADAGAFLTAALTNKNTCLEGLDSASGPMKPTLVNSIISTYKHISNCLSMLPEPASKGSHTNRRLLGFPKWLSRKDRRILQDTSGSGDEYDPSRVLEVAADGSGNFTTITDAINFTPNNSNERVIIYVREGVYEENVDIPSYKPNIVLLGDGSDVTVITGKRSVADGWTTFRSATVGKRVALPWFVTLRQRETSALSGVIVSSKVNQTMAFQDFDHISERRKNERKQKVKKRIIIALVSTVAVVLLIAAAICGVMYSNHHSDHSNNGSSSPQAKPEKEISQSQKAVKMICAPTDYKQTCESSLSKAVSSNSSTAAPETKDLLKAAISVVADEIKIAINHTSSFKFDTPELKGAFEDCMLLLEDALEELNNSISNVAGQSLGKLNSNTPDLNNWLSAVMSYQQTCIDGFPEGELKSSLEKALKNARELTSNALAIINQVSSVFSKFMQAPPAANRRLLSNDHSSLGKDGLPTWMTHEDRRMLKAQPAKLTPNVIVAKDGSGKFTSISAALAAIPPNYQGR</sequence>
<evidence type="ECO:0000256" key="1">
    <source>
        <dbReference type="ARBA" id="ARBA00005184"/>
    </source>
</evidence>
<proteinExistence type="inferred from homology"/>
<feature type="domain" description="Pectinesterase inhibitor" evidence="10">
    <location>
        <begin position="40"/>
        <end position="192"/>
    </location>
</feature>
<accession>A0AAV6K3K4</accession>
<dbReference type="Proteomes" id="UP000823749">
    <property type="component" value="Chromosome 5"/>
</dbReference>
<protein>
    <recommendedName>
        <fullName evidence="10">Pectinesterase inhibitor domain-containing protein</fullName>
    </recommendedName>
</protein>
<keyword evidence="12" id="KW-1185">Reference proteome</keyword>
<feature type="transmembrane region" description="Helical" evidence="8">
    <location>
        <begin position="375"/>
        <end position="398"/>
    </location>
</feature>
<feature type="signal peptide" evidence="9">
    <location>
        <begin position="1"/>
        <end position="21"/>
    </location>
</feature>
<dbReference type="AlphaFoldDB" id="A0AAV6K3K4"/>
<dbReference type="InterPro" id="IPR012334">
    <property type="entry name" value="Pectin_lyas_fold"/>
</dbReference>
<evidence type="ECO:0000313" key="11">
    <source>
        <dbReference type="EMBL" id="KAG5546949.1"/>
    </source>
</evidence>
<dbReference type="Pfam" id="PF01095">
    <property type="entry name" value="Pectinesterase"/>
    <property type="match status" value="1"/>
</dbReference>
<dbReference type="NCBIfam" id="TIGR01614">
    <property type="entry name" value="PME_inhib"/>
    <property type="match status" value="2"/>
</dbReference>
<dbReference type="GO" id="GO:0004857">
    <property type="term" value="F:enzyme inhibitor activity"/>
    <property type="evidence" value="ECO:0007669"/>
    <property type="project" value="InterPro"/>
</dbReference>
<evidence type="ECO:0000259" key="10">
    <source>
        <dbReference type="SMART" id="SM00856"/>
    </source>
</evidence>
<comment type="pathway">
    <text evidence="1">Glycan metabolism; pectin degradation; 2-dehydro-3-deoxy-D-gluconate from pectin: step 1/5.</text>
</comment>
<name>A0AAV6K3K4_9ERIC</name>
<dbReference type="EMBL" id="JACTNZ010000005">
    <property type="protein sequence ID" value="KAG5546949.1"/>
    <property type="molecule type" value="Genomic_DNA"/>
</dbReference>
<dbReference type="SUPFAM" id="SSF101148">
    <property type="entry name" value="Plant invertase/pectin methylesterase inhibitor"/>
    <property type="match status" value="2"/>
</dbReference>
<evidence type="ECO:0000256" key="2">
    <source>
        <dbReference type="ARBA" id="ARBA00006027"/>
    </source>
</evidence>
<dbReference type="InterPro" id="IPR035513">
    <property type="entry name" value="Invertase/methylesterase_inhib"/>
</dbReference>
<gene>
    <name evidence="11" type="ORF">RHGRI_012846</name>
</gene>
<keyword evidence="4" id="KW-0378">Hydrolase</keyword>
<keyword evidence="8" id="KW-1133">Transmembrane helix</keyword>
<dbReference type="PANTHER" id="PTHR31707">
    <property type="entry name" value="PECTINESTERASE"/>
    <property type="match status" value="1"/>
</dbReference>
<keyword evidence="8" id="KW-0472">Membrane</keyword>
<dbReference type="SUPFAM" id="SSF51126">
    <property type="entry name" value="Pectin lyase-like"/>
    <property type="match status" value="1"/>
</dbReference>
<feature type="domain" description="Pectinesterase inhibitor" evidence="10">
    <location>
        <begin position="423"/>
        <end position="576"/>
    </location>
</feature>
<comment type="caution">
    <text evidence="11">The sequence shown here is derived from an EMBL/GenBank/DDBJ whole genome shotgun (WGS) entry which is preliminary data.</text>
</comment>
<organism evidence="11 12">
    <name type="scientific">Rhododendron griersonianum</name>
    <dbReference type="NCBI Taxonomy" id="479676"/>
    <lineage>
        <taxon>Eukaryota</taxon>
        <taxon>Viridiplantae</taxon>
        <taxon>Streptophyta</taxon>
        <taxon>Embryophyta</taxon>
        <taxon>Tracheophyta</taxon>
        <taxon>Spermatophyta</taxon>
        <taxon>Magnoliopsida</taxon>
        <taxon>eudicotyledons</taxon>
        <taxon>Gunneridae</taxon>
        <taxon>Pentapetalae</taxon>
        <taxon>asterids</taxon>
        <taxon>Ericales</taxon>
        <taxon>Ericaceae</taxon>
        <taxon>Ericoideae</taxon>
        <taxon>Rhodoreae</taxon>
        <taxon>Rhododendron</taxon>
    </lineage>
</organism>
<dbReference type="Gene3D" id="2.160.20.10">
    <property type="entry name" value="Single-stranded right-handed beta-helix, Pectin lyase-like"/>
    <property type="match status" value="1"/>
</dbReference>
<evidence type="ECO:0000256" key="8">
    <source>
        <dbReference type="SAM" id="Phobius"/>
    </source>
</evidence>
<reference evidence="11" key="1">
    <citation type="submission" date="2020-08" db="EMBL/GenBank/DDBJ databases">
        <title>Plant Genome Project.</title>
        <authorList>
            <person name="Zhang R.-G."/>
        </authorList>
    </citation>
    <scope>NUCLEOTIDE SEQUENCE</scope>
    <source>
        <strain evidence="11">WSP0</strain>
        <tissue evidence="11">Leaf</tissue>
    </source>
</reference>
<dbReference type="InterPro" id="IPR006501">
    <property type="entry name" value="Pectinesterase_inhib_dom"/>
</dbReference>
<evidence type="ECO:0000313" key="12">
    <source>
        <dbReference type="Proteomes" id="UP000823749"/>
    </source>
</evidence>
<comment type="similarity">
    <text evidence="2">In the N-terminal section; belongs to the PMEI family.</text>
</comment>
<evidence type="ECO:0000256" key="5">
    <source>
        <dbReference type="ARBA" id="ARBA00023085"/>
    </source>
</evidence>
<dbReference type="InterPro" id="IPR000070">
    <property type="entry name" value="Pectinesterase_cat"/>
</dbReference>
<dbReference type="Gene3D" id="1.20.140.40">
    <property type="entry name" value="Invertase/pectin methylesterase inhibitor family protein"/>
    <property type="match status" value="2"/>
</dbReference>
<dbReference type="SMART" id="SM00856">
    <property type="entry name" value="PMEI"/>
    <property type="match status" value="2"/>
</dbReference>
<evidence type="ECO:0000256" key="3">
    <source>
        <dbReference type="ARBA" id="ARBA00007786"/>
    </source>
</evidence>
<keyword evidence="5" id="KW-0063">Aspartyl esterase</keyword>
<dbReference type="FunFam" id="1.20.140.40:FF:000022">
    <property type="entry name" value="Pectinesterase"/>
    <property type="match status" value="1"/>
</dbReference>
<evidence type="ECO:0000256" key="9">
    <source>
        <dbReference type="SAM" id="SignalP"/>
    </source>
</evidence>
<evidence type="ECO:0000256" key="6">
    <source>
        <dbReference type="ARBA" id="ARBA00023316"/>
    </source>
</evidence>
<dbReference type="InterPro" id="IPR011050">
    <property type="entry name" value="Pectin_lyase_fold/virulence"/>
</dbReference>
<keyword evidence="9" id="KW-0732">Signal</keyword>
<dbReference type="FunFam" id="1.20.140.40:FF:000001">
    <property type="entry name" value="Pectinesterase"/>
    <property type="match status" value="1"/>
</dbReference>
<comment type="catalytic activity">
    <reaction evidence="7">
        <text>[(1-&gt;4)-alpha-D-galacturonosyl methyl ester](n) + n H2O = [(1-&gt;4)-alpha-D-galacturonosyl](n) + n methanol + n H(+)</text>
        <dbReference type="Rhea" id="RHEA:22380"/>
        <dbReference type="Rhea" id="RHEA-COMP:14570"/>
        <dbReference type="Rhea" id="RHEA-COMP:14573"/>
        <dbReference type="ChEBI" id="CHEBI:15377"/>
        <dbReference type="ChEBI" id="CHEBI:15378"/>
        <dbReference type="ChEBI" id="CHEBI:17790"/>
        <dbReference type="ChEBI" id="CHEBI:140522"/>
        <dbReference type="ChEBI" id="CHEBI:140523"/>
        <dbReference type="EC" id="3.1.1.11"/>
    </reaction>
</comment>
<evidence type="ECO:0000256" key="4">
    <source>
        <dbReference type="ARBA" id="ARBA00022801"/>
    </source>
</evidence>
<keyword evidence="8" id="KW-0812">Transmembrane</keyword>
<dbReference type="GO" id="GO:0030599">
    <property type="term" value="F:pectinesterase activity"/>
    <property type="evidence" value="ECO:0007669"/>
    <property type="project" value="UniProtKB-EC"/>
</dbReference>
<evidence type="ECO:0000256" key="7">
    <source>
        <dbReference type="ARBA" id="ARBA00047928"/>
    </source>
</evidence>
<comment type="similarity">
    <text evidence="3">In the C-terminal section; belongs to the pectinesterase family.</text>
</comment>
<dbReference type="Pfam" id="PF04043">
    <property type="entry name" value="PMEI"/>
    <property type="match status" value="2"/>
</dbReference>
<feature type="chain" id="PRO_5043394883" description="Pectinesterase inhibitor domain-containing protein" evidence="9">
    <location>
        <begin position="22"/>
        <end position="661"/>
    </location>
</feature>
<dbReference type="GO" id="GO:0042545">
    <property type="term" value="P:cell wall modification"/>
    <property type="evidence" value="ECO:0007669"/>
    <property type="project" value="InterPro"/>
</dbReference>
<dbReference type="CDD" id="cd15798">
    <property type="entry name" value="PMEI-like_3"/>
    <property type="match status" value="2"/>
</dbReference>
<keyword evidence="6" id="KW-0961">Cell wall biogenesis/degradation</keyword>